<name>A0A1M7PG38_9PSED</name>
<evidence type="ECO:0000313" key="5">
    <source>
        <dbReference type="Proteomes" id="UP000183983"/>
    </source>
</evidence>
<evidence type="ECO:0000259" key="3">
    <source>
        <dbReference type="Pfam" id="PF06155"/>
    </source>
</evidence>
<proteinExistence type="predicted"/>
<sequence>MARQPIEPDPMTPIPTAIKLHKASRTLTLTYASGEEYHLPAELLRVHSPSAEVQGHGNPVLQYGKLNVGLTKVEPAGQYALKLTFDDGHDSGLFTWDYLYQLAVRQESLWADYLQELEKAGKSRDPSEHVVKLLL</sequence>
<dbReference type="GO" id="GO:0046872">
    <property type="term" value="F:metal ion binding"/>
    <property type="evidence" value="ECO:0007669"/>
    <property type="project" value="UniProtKB-KW"/>
</dbReference>
<dbReference type="Pfam" id="PF06155">
    <property type="entry name" value="GBBH-like_N"/>
    <property type="match status" value="1"/>
</dbReference>
<dbReference type="EMBL" id="FRDA01000010">
    <property type="protein sequence ID" value="SHN15985.1"/>
    <property type="molecule type" value="Genomic_DNA"/>
</dbReference>
<dbReference type="Proteomes" id="UP000183983">
    <property type="component" value="Unassembled WGS sequence"/>
</dbReference>
<evidence type="ECO:0000313" key="4">
    <source>
        <dbReference type="EMBL" id="SHN15985.1"/>
    </source>
</evidence>
<organism evidence="4 5">
    <name type="scientific">Pseudomonas asturiensis</name>
    <dbReference type="NCBI Taxonomy" id="1190415"/>
    <lineage>
        <taxon>Bacteria</taxon>
        <taxon>Pseudomonadati</taxon>
        <taxon>Pseudomonadota</taxon>
        <taxon>Gammaproteobacteria</taxon>
        <taxon>Pseudomonadales</taxon>
        <taxon>Pseudomonadaceae</taxon>
        <taxon>Pseudomonas</taxon>
    </lineage>
</organism>
<dbReference type="PANTHER" id="PTHR35303:SF5">
    <property type="entry name" value="OS02G0197800 PROTEIN"/>
    <property type="match status" value="1"/>
</dbReference>
<dbReference type="InterPro" id="IPR010376">
    <property type="entry name" value="GBBH-like_N"/>
</dbReference>
<evidence type="ECO:0000256" key="2">
    <source>
        <dbReference type="ARBA" id="ARBA00023004"/>
    </source>
</evidence>
<feature type="domain" description="Gamma-butyrobetaine hydroxylase-like N-terminal" evidence="3">
    <location>
        <begin position="18"/>
        <end position="100"/>
    </location>
</feature>
<keyword evidence="1" id="KW-0479">Metal-binding</keyword>
<gene>
    <name evidence="4" type="ORF">SAMN05216593_110138</name>
</gene>
<evidence type="ECO:0000256" key="1">
    <source>
        <dbReference type="ARBA" id="ARBA00022723"/>
    </source>
</evidence>
<dbReference type="STRING" id="1190415.SAMN05216593_110138"/>
<dbReference type="PANTHER" id="PTHR35303">
    <property type="entry name" value="OS02G0197800 PROTEIN"/>
    <property type="match status" value="1"/>
</dbReference>
<dbReference type="Gene3D" id="3.30.2020.30">
    <property type="match status" value="1"/>
</dbReference>
<protein>
    <submittedName>
        <fullName evidence="4">DUF971 family protein</fullName>
    </submittedName>
</protein>
<accession>A0A1M7PG38</accession>
<keyword evidence="2" id="KW-0408">Iron</keyword>
<dbReference type="AlphaFoldDB" id="A0A1M7PG38"/>
<reference evidence="4 5" key="1">
    <citation type="submission" date="2016-11" db="EMBL/GenBank/DDBJ databases">
        <authorList>
            <person name="Jaros S."/>
            <person name="Januszkiewicz K."/>
            <person name="Wedrychowicz H."/>
        </authorList>
    </citation>
    <scope>NUCLEOTIDE SEQUENCE [LARGE SCALE GENOMIC DNA]</scope>
    <source>
        <strain evidence="4 5">LMG 26898</strain>
    </source>
</reference>
<dbReference type="InterPro" id="IPR038492">
    <property type="entry name" value="GBBH-like_N_sf"/>
</dbReference>